<evidence type="ECO:0000313" key="3">
    <source>
        <dbReference type="EMBL" id="EFN79404.1"/>
    </source>
</evidence>
<accession>E2BY31</accession>
<feature type="compositionally biased region" description="Polar residues" evidence="1">
    <location>
        <begin position="194"/>
        <end position="203"/>
    </location>
</feature>
<feature type="region of interest" description="Disordered" evidence="1">
    <location>
        <begin position="143"/>
        <end position="213"/>
    </location>
</feature>
<protein>
    <submittedName>
        <fullName evidence="3">Uncharacterized protein</fullName>
    </submittedName>
</protein>
<dbReference type="EMBL" id="GL451412">
    <property type="protein sequence ID" value="EFN79404.1"/>
    <property type="molecule type" value="Genomic_DNA"/>
</dbReference>
<feature type="signal peptide" evidence="2">
    <location>
        <begin position="1"/>
        <end position="19"/>
    </location>
</feature>
<keyword evidence="4" id="KW-1185">Reference proteome</keyword>
<feature type="chain" id="PRO_5003157520" evidence="2">
    <location>
        <begin position="20"/>
        <end position="235"/>
    </location>
</feature>
<organism evidence="4">
    <name type="scientific">Harpegnathos saltator</name>
    <name type="common">Jerdon's jumping ant</name>
    <dbReference type="NCBI Taxonomy" id="610380"/>
    <lineage>
        <taxon>Eukaryota</taxon>
        <taxon>Metazoa</taxon>
        <taxon>Ecdysozoa</taxon>
        <taxon>Arthropoda</taxon>
        <taxon>Hexapoda</taxon>
        <taxon>Insecta</taxon>
        <taxon>Pterygota</taxon>
        <taxon>Neoptera</taxon>
        <taxon>Endopterygota</taxon>
        <taxon>Hymenoptera</taxon>
        <taxon>Apocrita</taxon>
        <taxon>Aculeata</taxon>
        <taxon>Formicoidea</taxon>
        <taxon>Formicidae</taxon>
        <taxon>Ponerinae</taxon>
        <taxon>Ponerini</taxon>
        <taxon>Harpegnathos</taxon>
    </lineage>
</organism>
<evidence type="ECO:0000256" key="2">
    <source>
        <dbReference type="SAM" id="SignalP"/>
    </source>
</evidence>
<evidence type="ECO:0000313" key="4">
    <source>
        <dbReference type="Proteomes" id="UP000008237"/>
    </source>
</evidence>
<feature type="compositionally biased region" description="Basic and acidic residues" evidence="1">
    <location>
        <begin position="161"/>
        <end position="188"/>
    </location>
</feature>
<reference evidence="3 4" key="1">
    <citation type="journal article" date="2010" name="Science">
        <title>Genomic comparison of the ants Camponotus floridanus and Harpegnathos saltator.</title>
        <authorList>
            <person name="Bonasio R."/>
            <person name="Zhang G."/>
            <person name="Ye C."/>
            <person name="Mutti N.S."/>
            <person name="Fang X."/>
            <person name="Qin N."/>
            <person name="Donahue G."/>
            <person name="Yang P."/>
            <person name="Li Q."/>
            <person name="Li C."/>
            <person name="Zhang P."/>
            <person name="Huang Z."/>
            <person name="Berger S.L."/>
            <person name="Reinberg D."/>
            <person name="Wang J."/>
            <person name="Liebig J."/>
        </authorList>
    </citation>
    <scope>NUCLEOTIDE SEQUENCE [LARGE SCALE GENOMIC DNA]</scope>
    <source>
        <strain evidence="3 4">R22 G/1</strain>
    </source>
</reference>
<keyword evidence="2" id="KW-0732">Signal</keyword>
<dbReference type="PhylomeDB" id="E2BY31"/>
<sequence length="235" mass="25444">MTPPLRWVFLLALVGCAASVPSPPVDDACVLLCHPRARSSPEGVCELRAAQSGSVLDQARIIVSRCLKLCDHRLPSSVRVSCSTLRSFLGAFRGCRCSSSRVMRSNARVSSLVDELAEEIVSSSPLGEIVIFVLHAALSREDAGAEGNGPIVDDYEAASRPIRDAEDEKPRRYDAEQPAVDVDRHDGGTVRLQADQTQDTNAASSSSEDDDSVDWGTWTAYWTAVQAAVQQSSWR</sequence>
<proteinExistence type="predicted"/>
<evidence type="ECO:0000256" key="1">
    <source>
        <dbReference type="SAM" id="MobiDB-lite"/>
    </source>
</evidence>
<dbReference type="Proteomes" id="UP000008237">
    <property type="component" value="Unassembled WGS sequence"/>
</dbReference>
<gene>
    <name evidence="3" type="ORF">EAI_09475</name>
</gene>
<dbReference type="AlphaFoldDB" id="E2BY31"/>
<dbReference type="OrthoDB" id="7539124at2759"/>
<dbReference type="STRING" id="610380.E2BY31"/>
<dbReference type="InParanoid" id="E2BY31"/>
<name>E2BY31_HARSA</name>
<dbReference type="KEGG" id="hst:105187831"/>